<proteinExistence type="predicted"/>
<reference evidence="1" key="1">
    <citation type="submission" date="2021-06" db="EMBL/GenBank/DDBJ databases">
        <authorList>
            <person name="Kallberg Y."/>
            <person name="Tangrot J."/>
            <person name="Rosling A."/>
        </authorList>
    </citation>
    <scope>NUCLEOTIDE SEQUENCE</scope>
    <source>
        <strain evidence="1">AU212A</strain>
    </source>
</reference>
<protein>
    <submittedName>
        <fullName evidence="1">10111_t:CDS:1</fullName>
    </submittedName>
</protein>
<dbReference type="Proteomes" id="UP000789860">
    <property type="component" value="Unassembled WGS sequence"/>
</dbReference>
<sequence length="62" mass="7268">INEVKTYKREEVLVPILKKKGAKKKNRKYTYNLIISSSSPRFKFSSTIPMKQKPTKKKVLVQ</sequence>
<dbReference type="EMBL" id="CAJVPM010024854">
    <property type="protein sequence ID" value="CAG8655469.1"/>
    <property type="molecule type" value="Genomic_DNA"/>
</dbReference>
<organism evidence="1 2">
    <name type="scientific">Scutellospora calospora</name>
    <dbReference type="NCBI Taxonomy" id="85575"/>
    <lineage>
        <taxon>Eukaryota</taxon>
        <taxon>Fungi</taxon>
        <taxon>Fungi incertae sedis</taxon>
        <taxon>Mucoromycota</taxon>
        <taxon>Glomeromycotina</taxon>
        <taxon>Glomeromycetes</taxon>
        <taxon>Diversisporales</taxon>
        <taxon>Gigasporaceae</taxon>
        <taxon>Scutellospora</taxon>
    </lineage>
</organism>
<gene>
    <name evidence="1" type="ORF">SCALOS_LOCUS8824</name>
</gene>
<name>A0ACA9NMW5_9GLOM</name>
<feature type="non-terminal residue" evidence="1">
    <location>
        <position position="1"/>
    </location>
</feature>
<comment type="caution">
    <text evidence="1">The sequence shown here is derived from an EMBL/GenBank/DDBJ whole genome shotgun (WGS) entry which is preliminary data.</text>
</comment>
<evidence type="ECO:0000313" key="2">
    <source>
        <dbReference type="Proteomes" id="UP000789860"/>
    </source>
</evidence>
<accession>A0ACA9NMW5</accession>
<feature type="non-terminal residue" evidence="1">
    <location>
        <position position="62"/>
    </location>
</feature>
<keyword evidence="2" id="KW-1185">Reference proteome</keyword>
<evidence type="ECO:0000313" key="1">
    <source>
        <dbReference type="EMBL" id="CAG8655469.1"/>
    </source>
</evidence>